<sequence>MPGMLTRSKSLRFLRNNRRDATEQDNGDSMPPVKGPQTDFDKYKATTSDSRTEGKLGVPDMAKRPSTSGGPGERPLMFHRKTNPGPSIYSQDHIHSFQSPTTSTTVLYSPDATKEQGVIGIALGSPTSSSHWKVTSQAAISTIDPRFPDSPMATLSQPNDSSVSLASRPEAPKSKLSRWKSLFRKAPPPQAEKPSFYQLAQTVTAAPRADSHHDEEALEPQAPQPEEKEREKLRSVSPPTYRPNIRASRKWAPGEFVPPQSPPETSAARERASTLGSVPSHGPAKSMQRAFTTPDLGARGMPDDVPPVPQVEVSKVSSKPPPQDSTASAGDGGPLLDVSLPDITMERYSVMFGNLLQSDLNRSSLLARRQGNTEKVKPLQELSAKDNQKDESSVDYSLQRRVTSPTPASGSPRLSLFPCTNPSRAPSPLSGSVMNRSRKDLKRSRTMPTKTPSKQTFAQNAEIPAVQIDSAKLKPVLSPYLKPSLTPTSIRSFESDTDSITIIVAQASPGHPKPIKLHLDDREPEWEICSKPIKATKSENLTVNSVPTSPLIRSPSQKQPRVTKLSALSSHPSSAPLDAPSPLQRLQSLSTPPHSASRLGEKRVEIQARRREGRTEEVATAKAMVGVARSVSIVAAVSAVVSAFHGGSELLRIVKQKRRARKARDQVQQEWQEEQLQASLLAGEQQIDLRYKQDQRELGDYVRVGDDTARERLYHIGFMLQAQIISSLQQAATNGDLPLNLHVLHEASITKRTETLTTLDELKQRIYIARPMVRQLRPFGEDHTGAPHDYGKAHPLSESYPTASFPSPMDLEDKRYTLADYCGNQATEDTSSSSRSAYTLAQAADPNLNLALDGLRPGDRASIMRDIQHIISSYQGLRVENGSRSPKGYTHSGGHPARRDTLTMLNDRDFYDEAVQEQDRSLLQRSHGPSSPTDAVNTVRPMFAREKEQHIYNQLSPANNPYPRTRTQTLHPRWSDASSSAQSNAASLGRNSSNSSQGDHVRSPVSLYDQHDETHKGSPYTSPYITAEDRYTPSPIAPLAPLRPQPNAPSTTSPNQDANTPTHMPWPGSQQHQNSSPPLQHAALVQYGPSQPYNVPIEENTVDISKSTHPQYYVTPPTERGTSSPRSTSDYRATAYSSPIVAPTSSMPGSTAISRPRHASITPSIASTDSSNSVPIGILPGRRVRNNIRSDTIQSGPAGGERMMNGRPNKDNDYWGFCKGAWAVREDPKKGIAVRSQPLGYYNTRQIWSCKACTFTGDVFTAPHPTKKNKTVEIIDPRVKTSMSGIRYRWIFLAKSHVRKKASDPKSNDDNFGCVLCLAQDKVTGVYGGVETLMNHIALTHVADMSEQTRKKVNCILGRVAKCDEEFDINVPIFKEEELAG</sequence>
<feature type="compositionally biased region" description="Polar residues" evidence="1">
    <location>
        <begin position="418"/>
        <end position="435"/>
    </location>
</feature>
<feature type="compositionally biased region" description="Polar residues" evidence="1">
    <location>
        <begin position="1120"/>
        <end position="1132"/>
    </location>
</feature>
<feature type="region of interest" description="Disordered" evidence="1">
    <location>
        <begin position="1102"/>
        <end position="1132"/>
    </location>
</feature>
<organism evidence="2 3">
    <name type="scientific">Alternaria atra</name>
    <dbReference type="NCBI Taxonomy" id="119953"/>
    <lineage>
        <taxon>Eukaryota</taxon>
        <taxon>Fungi</taxon>
        <taxon>Dikarya</taxon>
        <taxon>Ascomycota</taxon>
        <taxon>Pezizomycotina</taxon>
        <taxon>Dothideomycetes</taxon>
        <taxon>Pleosporomycetidae</taxon>
        <taxon>Pleosporales</taxon>
        <taxon>Pleosporineae</taxon>
        <taxon>Pleosporaceae</taxon>
        <taxon>Alternaria</taxon>
        <taxon>Alternaria sect. Ulocladioides</taxon>
    </lineage>
</organism>
<feature type="compositionally biased region" description="Polar residues" evidence="1">
    <location>
        <begin position="584"/>
        <end position="594"/>
    </location>
</feature>
<gene>
    <name evidence="2" type="ORF">ALTATR162_LOCUS1704</name>
</gene>
<feature type="compositionally biased region" description="Polar residues" evidence="1">
    <location>
        <begin position="989"/>
        <end position="998"/>
    </location>
</feature>
<feature type="compositionally biased region" description="Polar residues" evidence="1">
    <location>
        <begin position="446"/>
        <end position="455"/>
    </location>
</feature>
<evidence type="ECO:0000256" key="1">
    <source>
        <dbReference type="SAM" id="MobiDB-lite"/>
    </source>
</evidence>
<feature type="region of interest" description="Disordered" evidence="1">
    <location>
        <begin position="916"/>
        <end position="938"/>
    </location>
</feature>
<keyword evidence="3" id="KW-1185">Reference proteome</keyword>
<feature type="compositionally biased region" description="Basic and acidic residues" evidence="1">
    <location>
        <begin position="225"/>
        <end position="234"/>
    </location>
</feature>
<evidence type="ECO:0000313" key="3">
    <source>
        <dbReference type="Proteomes" id="UP000676310"/>
    </source>
</evidence>
<accession>A0A8J2MY40</accession>
<feature type="region of interest" description="Disordered" evidence="1">
    <location>
        <begin position="951"/>
        <end position="1078"/>
    </location>
</feature>
<feature type="compositionally biased region" description="Polar residues" evidence="1">
    <location>
        <begin position="923"/>
        <end position="936"/>
    </location>
</feature>
<name>A0A8J2MY40_9PLEO</name>
<feature type="region of interest" description="Disordered" evidence="1">
    <location>
        <begin position="879"/>
        <end position="900"/>
    </location>
</feature>
<feature type="region of interest" description="Disordered" evidence="1">
    <location>
        <begin position="371"/>
        <end position="455"/>
    </location>
</feature>
<feature type="compositionally biased region" description="Low complexity" evidence="1">
    <location>
        <begin position="565"/>
        <end position="583"/>
    </location>
</feature>
<feature type="region of interest" description="Disordered" evidence="1">
    <location>
        <begin position="543"/>
        <end position="601"/>
    </location>
</feature>
<dbReference type="RefSeq" id="XP_043165237.1">
    <property type="nucleotide sequence ID" value="XM_043309302.1"/>
</dbReference>
<feature type="region of interest" description="Disordered" evidence="1">
    <location>
        <begin position="143"/>
        <end position="339"/>
    </location>
</feature>
<feature type="compositionally biased region" description="Polar residues" evidence="1">
    <location>
        <begin position="153"/>
        <end position="165"/>
    </location>
</feature>
<feature type="region of interest" description="Disordered" evidence="1">
    <location>
        <begin position="1"/>
        <end position="107"/>
    </location>
</feature>
<reference evidence="2" key="1">
    <citation type="submission" date="2021-05" db="EMBL/GenBank/DDBJ databases">
        <authorList>
            <person name="Stam R."/>
        </authorList>
    </citation>
    <scope>NUCLEOTIDE SEQUENCE</scope>
    <source>
        <strain evidence="2">CS162</strain>
    </source>
</reference>
<protein>
    <submittedName>
        <fullName evidence="2">Uncharacterized protein</fullName>
    </submittedName>
</protein>
<comment type="caution">
    <text evidence="2">The sequence shown here is derived from an EMBL/GenBank/DDBJ whole genome shotgun (WGS) entry which is preliminary data.</text>
</comment>
<dbReference type="OrthoDB" id="25896at2759"/>
<evidence type="ECO:0000313" key="2">
    <source>
        <dbReference type="EMBL" id="CAG5145394.1"/>
    </source>
</evidence>
<dbReference type="GeneID" id="67013068"/>
<proteinExistence type="predicted"/>
<feature type="compositionally biased region" description="Low complexity" evidence="1">
    <location>
        <begin position="975"/>
        <end position="987"/>
    </location>
</feature>
<dbReference type="Proteomes" id="UP000676310">
    <property type="component" value="Unassembled WGS sequence"/>
</dbReference>
<feature type="compositionally biased region" description="Basic and acidic residues" evidence="1">
    <location>
        <begin position="39"/>
        <end position="54"/>
    </location>
</feature>
<feature type="compositionally biased region" description="Polar residues" evidence="1">
    <location>
        <begin position="1048"/>
        <end position="1078"/>
    </location>
</feature>
<feature type="compositionally biased region" description="Basic and acidic residues" evidence="1">
    <location>
        <begin position="371"/>
        <end position="392"/>
    </location>
</feature>
<feature type="compositionally biased region" description="Pro residues" evidence="1">
    <location>
        <begin position="1035"/>
        <end position="1047"/>
    </location>
</feature>
<feature type="compositionally biased region" description="Polar residues" evidence="1">
    <location>
        <begin position="394"/>
        <end position="409"/>
    </location>
</feature>
<feature type="compositionally biased region" description="Polar residues" evidence="1">
    <location>
        <begin position="84"/>
        <end position="107"/>
    </location>
</feature>
<dbReference type="EMBL" id="CAJRGZ010000015">
    <property type="protein sequence ID" value="CAG5145394.1"/>
    <property type="molecule type" value="Genomic_DNA"/>
</dbReference>